<dbReference type="PANTHER" id="PTHR32479:SF17">
    <property type="entry name" value="GLYCOLATE OXIDASE IRON-SULFUR SUBUNIT"/>
    <property type="match status" value="1"/>
</dbReference>
<dbReference type="EMBL" id="BARS01047582">
    <property type="protein sequence ID" value="GAG28581.1"/>
    <property type="molecule type" value="Genomic_DNA"/>
</dbReference>
<organism evidence="7">
    <name type="scientific">marine sediment metagenome</name>
    <dbReference type="NCBI Taxonomy" id="412755"/>
    <lineage>
        <taxon>unclassified sequences</taxon>
        <taxon>metagenomes</taxon>
        <taxon>ecological metagenomes</taxon>
    </lineage>
</organism>
<gene>
    <name evidence="7" type="ORF">S01H1_71455</name>
</gene>
<dbReference type="GO" id="GO:0016491">
    <property type="term" value="F:oxidoreductase activity"/>
    <property type="evidence" value="ECO:0007669"/>
    <property type="project" value="UniProtKB-ARBA"/>
</dbReference>
<dbReference type="PANTHER" id="PTHR32479">
    <property type="entry name" value="GLYCOLATE OXIDASE IRON-SULFUR SUBUNIT"/>
    <property type="match status" value="1"/>
</dbReference>
<dbReference type="AlphaFoldDB" id="X0XUU7"/>
<dbReference type="GO" id="GO:0046872">
    <property type="term" value="F:metal ion binding"/>
    <property type="evidence" value="ECO:0007669"/>
    <property type="project" value="UniProtKB-KW"/>
</dbReference>
<keyword evidence="1" id="KW-0004">4Fe-4S</keyword>
<evidence type="ECO:0000259" key="6">
    <source>
        <dbReference type="Pfam" id="PF02754"/>
    </source>
</evidence>
<name>X0XUU7_9ZZZZ</name>
<feature type="non-terminal residue" evidence="7">
    <location>
        <position position="1"/>
    </location>
</feature>
<evidence type="ECO:0000256" key="1">
    <source>
        <dbReference type="ARBA" id="ARBA00022485"/>
    </source>
</evidence>
<dbReference type="GO" id="GO:0051539">
    <property type="term" value="F:4 iron, 4 sulfur cluster binding"/>
    <property type="evidence" value="ECO:0007669"/>
    <property type="project" value="UniProtKB-KW"/>
</dbReference>
<feature type="domain" description="Cysteine-rich" evidence="6">
    <location>
        <begin position="211"/>
        <end position="244"/>
    </location>
</feature>
<dbReference type="InterPro" id="IPR004017">
    <property type="entry name" value="Cys_rich_dom"/>
</dbReference>
<evidence type="ECO:0000256" key="2">
    <source>
        <dbReference type="ARBA" id="ARBA00022723"/>
    </source>
</evidence>
<proteinExistence type="predicted"/>
<evidence type="ECO:0000256" key="3">
    <source>
        <dbReference type="ARBA" id="ARBA00022737"/>
    </source>
</evidence>
<feature type="non-terminal residue" evidence="7">
    <location>
        <position position="244"/>
    </location>
</feature>
<evidence type="ECO:0000313" key="7">
    <source>
        <dbReference type="EMBL" id="GAG28581.1"/>
    </source>
</evidence>
<evidence type="ECO:0000256" key="5">
    <source>
        <dbReference type="ARBA" id="ARBA00023014"/>
    </source>
</evidence>
<evidence type="ECO:0000256" key="4">
    <source>
        <dbReference type="ARBA" id="ARBA00023004"/>
    </source>
</evidence>
<protein>
    <recommendedName>
        <fullName evidence="6">Cysteine-rich domain-containing protein</fullName>
    </recommendedName>
</protein>
<feature type="domain" description="Cysteine-rich" evidence="6">
    <location>
        <begin position="87"/>
        <end position="170"/>
    </location>
</feature>
<accession>X0XUU7</accession>
<comment type="caution">
    <text evidence="7">The sequence shown here is derived from an EMBL/GenBank/DDBJ whole genome shotgun (WGS) entry which is preliminary data.</text>
</comment>
<keyword evidence="4" id="KW-0408">Iron</keyword>
<keyword evidence="2" id="KW-0479">Metal-binding</keyword>
<keyword evidence="3" id="KW-0677">Repeat</keyword>
<sequence length="244" mass="27251">AKAGKLDILKKIVFNTVMKSPLLMSMAAWAASISQRWFYTGNTFLEALVPRLTGMEDKHFPVMASTRSVSRWPTINPPVSGVRFMRVGYFIGCATNLMFTDIADATIRVLTLNNIEVVIPGRQACCGIPVYSSGDFKAAKSMAKHNLRVFSRLDVDCIVTDCSSCSAALKHDVTELLDVRPFGVPVYDLTEFLVNVVDIDRDFGKVPVKTTWHDPCHLRRGQGIYEEPRELLRMVPGVEFGEME</sequence>
<reference evidence="7" key="1">
    <citation type="journal article" date="2014" name="Front. Microbiol.">
        <title>High frequency of phylogenetically diverse reductive dehalogenase-homologous genes in deep subseafloor sedimentary metagenomes.</title>
        <authorList>
            <person name="Kawai M."/>
            <person name="Futagami T."/>
            <person name="Toyoda A."/>
            <person name="Takaki Y."/>
            <person name="Nishi S."/>
            <person name="Hori S."/>
            <person name="Arai W."/>
            <person name="Tsubouchi T."/>
            <person name="Morono Y."/>
            <person name="Uchiyama I."/>
            <person name="Ito T."/>
            <person name="Fujiyama A."/>
            <person name="Inagaki F."/>
            <person name="Takami H."/>
        </authorList>
    </citation>
    <scope>NUCLEOTIDE SEQUENCE</scope>
    <source>
        <strain evidence="7">Expedition CK06-06</strain>
    </source>
</reference>
<dbReference type="Pfam" id="PF02754">
    <property type="entry name" value="CCG"/>
    <property type="match status" value="2"/>
</dbReference>
<keyword evidence="5" id="KW-0411">Iron-sulfur</keyword>